<dbReference type="OrthoDB" id="9816564at2"/>
<organism evidence="2 3">
    <name type="scientific">Spirosoma radiotolerans</name>
    <dbReference type="NCBI Taxonomy" id="1379870"/>
    <lineage>
        <taxon>Bacteria</taxon>
        <taxon>Pseudomonadati</taxon>
        <taxon>Bacteroidota</taxon>
        <taxon>Cytophagia</taxon>
        <taxon>Cytophagales</taxon>
        <taxon>Cytophagaceae</taxon>
        <taxon>Spirosoma</taxon>
    </lineage>
</organism>
<gene>
    <name evidence="2" type="ORF">SD10_06120</name>
</gene>
<keyword evidence="2" id="KW-0808">Transferase</keyword>
<dbReference type="PATRIC" id="fig|1379870.5.peg.1325"/>
<name>A0A0E3ZUH3_9BACT</name>
<dbReference type="Proteomes" id="UP000033054">
    <property type="component" value="Chromosome"/>
</dbReference>
<dbReference type="EMBL" id="CP010429">
    <property type="protein sequence ID" value="AKD54550.1"/>
    <property type="molecule type" value="Genomic_DNA"/>
</dbReference>
<dbReference type="GO" id="GO:0016740">
    <property type="term" value="F:transferase activity"/>
    <property type="evidence" value="ECO:0007669"/>
    <property type="project" value="UniProtKB-KW"/>
</dbReference>
<dbReference type="STRING" id="1379870.SD10_06120"/>
<dbReference type="RefSeq" id="WP_046376148.1">
    <property type="nucleotide sequence ID" value="NZ_CP010429.1"/>
</dbReference>
<dbReference type="Gene3D" id="3.40.50.2000">
    <property type="entry name" value="Glycogen Phosphorylase B"/>
    <property type="match status" value="1"/>
</dbReference>
<feature type="domain" description="Spore protein YkvP/CgeB glycosyl transferase-like" evidence="1">
    <location>
        <begin position="247"/>
        <end position="391"/>
    </location>
</feature>
<accession>A0A0E3ZUH3</accession>
<sequence length="405" mass="46620">MTTVNKIDSSSKIQKQTVNALTSLRERIPLTAKASAADIQDVICFMHLRWNFVYQRPQHLLIRASRQWRIWYIEEPVWHDTLHLDVRTVADNIRVVVPHLPHGIDPETAIRLQRQLVSQLIEQQNISDYVSWYYTPMAMQFTDHLRPKVVVYDCMDELSAFKGASPQLLYEEKRLLNLADVVFTGGYSLYEAKLSRHENVFAFPSCIDYEHFESARQPLPDPEDQRHLTGPRIGYSGVIDERLDLDLLRDLAQRLPDWQFVMLGPVVKIDPATLPQGPNVHYLGMKSYHELPAYFSNWNAALMPFAINEATRYISPTKTPEYLAAGLPVVSTPIRDVKRTYGGWDQVLIADSASTIEKSLGQMIRYAATSDRTALDTFLREQSWERTWQQMQKLLIGQLSYAAVK</sequence>
<dbReference type="AlphaFoldDB" id="A0A0E3ZUH3"/>
<evidence type="ECO:0000313" key="2">
    <source>
        <dbReference type="EMBL" id="AKD54550.1"/>
    </source>
</evidence>
<dbReference type="KEGG" id="srd:SD10_06120"/>
<dbReference type="SUPFAM" id="SSF53756">
    <property type="entry name" value="UDP-Glycosyltransferase/glycogen phosphorylase"/>
    <property type="match status" value="1"/>
</dbReference>
<proteinExistence type="predicted"/>
<evidence type="ECO:0000259" key="1">
    <source>
        <dbReference type="Pfam" id="PF13524"/>
    </source>
</evidence>
<dbReference type="HOGENOM" id="CLU_041132_2_0_10"/>
<keyword evidence="3" id="KW-1185">Reference proteome</keyword>
<dbReference type="Gene3D" id="3.40.50.11010">
    <property type="match status" value="1"/>
</dbReference>
<protein>
    <submittedName>
        <fullName evidence="2">Glycosyl transferase</fullName>
    </submittedName>
</protein>
<reference evidence="2 3" key="1">
    <citation type="journal article" date="2014" name="Curr. Microbiol.">
        <title>Spirosoma radiotolerans sp. nov., a gamma-radiation-resistant bacterium isolated from gamma ray-irradiated soil.</title>
        <authorList>
            <person name="Lee J.J."/>
            <person name="Srinivasan S."/>
            <person name="Lim S."/>
            <person name="Joe M."/>
            <person name="Im S."/>
            <person name="Bae S.I."/>
            <person name="Park K.R."/>
            <person name="Han J.H."/>
            <person name="Park S.H."/>
            <person name="Joo B.M."/>
            <person name="Park S.J."/>
            <person name="Kim M.K."/>
        </authorList>
    </citation>
    <scope>NUCLEOTIDE SEQUENCE [LARGE SCALE GENOMIC DNA]</scope>
    <source>
        <strain evidence="2 3">DG5A</strain>
    </source>
</reference>
<evidence type="ECO:0000313" key="3">
    <source>
        <dbReference type="Proteomes" id="UP000033054"/>
    </source>
</evidence>
<dbReference type="InterPro" id="IPR055259">
    <property type="entry name" value="YkvP/CgeB_Glyco_trans-like"/>
</dbReference>
<dbReference type="Pfam" id="PF13524">
    <property type="entry name" value="Glyco_trans_1_2"/>
    <property type="match status" value="1"/>
</dbReference>